<dbReference type="InterPro" id="IPR036113">
    <property type="entry name" value="Asp/Glu-ADT_sf_sub_c"/>
</dbReference>
<dbReference type="SUPFAM" id="SSF141000">
    <property type="entry name" value="Glu-tRNAGln amidotransferase C subunit"/>
    <property type="match status" value="1"/>
</dbReference>
<name>A0A1X4XXT5_9BACT</name>
<evidence type="ECO:0000256" key="1">
    <source>
        <dbReference type="HAMAP-Rule" id="MF_00122"/>
    </source>
</evidence>
<dbReference type="RefSeq" id="WP_086034590.1">
    <property type="nucleotide sequence ID" value="NZ_MDSU01000018.1"/>
</dbReference>
<keyword evidence="3" id="KW-1185">Reference proteome</keyword>
<dbReference type="NCBIfam" id="TIGR00135">
    <property type="entry name" value="gatC"/>
    <property type="match status" value="1"/>
</dbReference>
<comment type="subunit">
    <text evidence="1">Heterotrimer of A, B and C subunits.</text>
</comment>
<reference evidence="2 3" key="1">
    <citation type="journal article" date="2017" name="Front. Microbiol.">
        <title>Genome Sequence of Desulfurella amilsii Strain TR1 and Comparative Genomics of Desulfurellaceae Family.</title>
        <authorList>
            <person name="Florentino A.P."/>
            <person name="Stams A.J."/>
            <person name="Sanchez-Andrea I."/>
        </authorList>
    </citation>
    <scope>NUCLEOTIDE SEQUENCE [LARGE SCALE GENOMIC DNA]</scope>
    <source>
        <strain evidence="2 3">TR1</strain>
    </source>
</reference>
<dbReference type="EMBL" id="MDSU01000018">
    <property type="protein sequence ID" value="OSS42334.1"/>
    <property type="molecule type" value="Genomic_DNA"/>
</dbReference>
<dbReference type="Proteomes" id="UP000194141">
    <property type="component" value="Unassembled WGS sequence"/>
</dbReference>
<keyword evidence="1 2" id="KW-0436">Ligase</keyword>
<dbReference type="GO" id="GO:0050566">
    <property type="term" value="F:asparaginyl-tRNA synthase (glutamine-hydrolyzing) activity"/>
    <property type="evidence" value="ECO:0007669"/>
    <property type="project" value="RHEA"/>
</dbReference>
<sequence>MINKEELKKLEKLAKLKFKDEEIEQFNRQLNDILEYMKELDELDLSSVDALLNPLSSVNFFRDDKVEKAFSVEEILKNAPHAFDRYFVVPKVI</sequence>
<dbReference type="EC" id="6.3.5.-" evidence="1"/>
<accession>A0A1X4XXT5</accession>
<comment type="catalytic activity">
    <reaction evidence="1">
        <text>L-glutamyl-tRNA(Gln) + L-glutamine + ATP + H2O = L-glutaminyl-tRNA(Gln) + L-glutamate + ADP + phosphate + H(+)</text>
        <dbReference type="Rhea" id="RHEA:17521"/>
        <dbReference type="Rhea" id="RHEA-COMP:9681"/>
        <dbReference type="Rhea" id="RHEA-COMP:9684"/>
        <dbReference type="ChEBI" id="CHEBI:15377"/>
        <dbReference type="ChEBI" id="CHEBI:15378"/>
        <dbReference type="ChEBI" id="CHEBI:29985"/>
        <dbReference type="ChEBI" id="CHEBI:30616"/>
        <dbReference type="ChEBI" id="CHEBI:43474"/>
        <dbReference type="ChEBI" id="CHEBI:58359"/>
        <dbReference type="ChEBI" id="CHEBI:78520"/>
        <dbReference type="ChEBI" id="CHEBI:78521"/>
        <dbReference type="ChEBI" id="CHEBI:456216"/>
    </reaction>
</comment>
<dbReference type="GO" id="GO:0070681">
    <property type="term" value="P:glutaminyl-tRNAGln biosynthesis via transamidation"/>
    <property type="evidence" value="ECO:0007669"/>
    <property type="project" value="TreeGrafter"/>
</dbReference>
<dbReference type="InterPro" id="IPR003837">
    <property type="entry name" value="GatC"/>
</dbReference>
<organism evidence="2 3">
    <name type="scientific">Desulfurella amilsii</name>
    <dbReference type="NCBI Taxonomy" id="1562698"/>
    <lineage>
        <taxon>Bacteria</taxon>
        <taxon>Pseudomonadati</taxon>
        <taxon>Campylobacterota</taxon>
        <taxon>Desulfurellia</taxon>
        <taxon>Desulfurellales</taxon>
        <taxon>Desulfurellaceae</taxon>
        <taxon>Desulfurella</taxon>
    </lineage>
</organism>
<comment type="function">
    <text evidence="1">Allows the formation of correctly charged Asn-tRNA(Asn) or Gln-tRNA(Gln) through the transamidation of misacylated Asp-tRNA(Asn) or Glu-tRNA(Gln) in organisms which lack either or both of asparaginyl-tRNA or glutaminyl-tRNA synthetases. The reaction takes place in the presence of glutamine and ATP through an activated phospho-Asp-tRNA(Asn) or phospho-Glu-tRNA(Gln).</text>
</comment>
<dbReference type="PANTHER" id="PTHR15004:SF0">
    <property type="entry name" value="GLUTAMYL-TRNA(GLN) AMIDOTRANSFERASE SUBUNIT C, MITOCHONDRIAL"/>
    <property type="match status" value="1"/>
</dbReference>
<comment type="catalytic activity">
    <reaction evidence="1">
        <text>L-aspartyl-tRNA(Asn) + L-glutamine + ATP + H2O = L-asparaginyl-tRNA(Asn) + L-glutamate + ADP + phosphate + 2 H(+)</text>
        <dbReference type="Rhea" id="RHEA:14513"/>
        <dbReference type="Rhea" id="RHEA-COMP:9674"/>
        <dbReference type="Rhea" id="RHEA-COMP:9677"/>
        <dbReference type="ChEBI" id="CHEBI:15377"/>
        <dbReference type="ChEBI" id="CHEBI:15378"/>
        <dbReference type="ChEBI" id="CHEBI:29985"/>
        <dbReference type="ChEBI" id="CHEBI:30616"/>
        <dbReference type="ChEBI" id="CHEBI:43474"/>
        <dbReference type="ChEBI" id="CHEBI:58359"/>
        <dbReference type="ChEBI" id="CHEBI:78515"/>
        <dbReference type="ChEBI" id="CHEBI:78516"/>
        <dbReference type="ChEBI" id="CHEBI:456216"/>
    </reaction>
</comment>
<dbReference type="GO" id="GO:0006450">
    <property type="term" value="P:regulation of translational fidelity"/>
    <property type="evidence" value="ECO:0007669"/>
    <property type="project" value="InterPro"/>
</dbReference>
<keyword evidence="1" id="KW-0547">Nucleotide-binding</keyword>
<dbReference type="PANTHER" id="PTHR15004">
    <property type="entry name" value="GLUTAMYL-TRNA(GLN) AMIDOTRANSFERASE SUBUNIT C, MITOCHONDRIAL"/>
    <property type="match status" value="1"/>
</dbReference>
<gene>
    <name evidence="1" type="primary">gatC</name>
    <name evidence="2" type="ORF">DESAMIL20_1887</name>
</gene>
<evidence type="ECO:0000313" key="2">
    <source>
        <dbReference type="EMBL" id="OSS42334.1"/>
    </source>
</evidence>
<dbReference type="OrthoDB" id="9813938at2"/>
<dbReference type="GO" id="GO:0005524">
    <property type="term" value="F:ATP binding"/>
    <property type="evidence" value="ECO:0007669"/>
    <property type="project" value="UniProtKB-KW"/>
</dbReference>
<dbReference type="GO" id="GO:0050567">
    <property type="term" value="F:glutaminyl-tRNA synthase (glutamine-hydrolyzing) activity"/>
    <property type="evidence" value="ECO:0007669"/>
    <property type="project" value="UniProtKB-UniRule"/>
</dbReference>
<keyword evidence="2" id="KW-0808">Transferase</keyword>
<keyword evidence="1" id="KW-0648">Protein biosynthesis</keyword>
<dbReference type="AlphaFoldDB" id="A0A1X4XXT5"/>
<keyword evidence="1" id="KW-0067">ATP-binding</keyword>
<protein>
    <recommendedName>
        <fullName evidence="1">Aspartyl/glutamyl-tRNA(Asn/Gln) amidotransferase subunit C</fullName>
        <shortName evidence="1">Asp/Glu-ADT subunit C</shortName>
        <ecNumber evidence="1">6.3.5.-</ecNumber>
    </recommendedName>
</protein>
<dbReference type="Pfam" id="PF02686">
    <property type="entry name" value="GatC"/>
    <property type="match status" value="1"/>
</dbReference>
<dbReference type="Gene3D" id="1.10.20.60">
    <property type="entry name" value="Glu-tRNAGln amidotransferase C subunit, N-terminal domain"/>
    <property type="match status" value="1"/>
</dbReference>
<dbReference type="GO" id="GO:0016740">
    <property type="term" value="F:transferase activity"/>
    <property type="evidence" value="ECO:0007669"/>
    <property type="project" value="UniProtKB-KW"/>
</dbReference>
<comment type="caution">
    <text evidence="2">The sequence shown here is derived from an EMBL/GenBank/DDBJ whole genome shotgun (WGS) entry which is preliminary data.</text>
</comment>
<proteinExistence type="inferred from homology"/>
<comment type="similarity">
    <text evidence="1">Belongs to the GatC family.</text>
</comment>
<evidence type="ECO:0000313" key="3">
    <source>
        <dbReference type="Proteomes" id="UP000194141"/>
    </source>
</evidence>
<dbReference type="GO" id="GO:0006412">
    <property type="term" value="P:translation"/>
    <property type="evidence" value="ECO:0007669"/>
    <property type="project" value="UniProtKB-UniRule"/>
</dbReference>
<dbReference type="STRING" id="1562698.DESAMIL20_1887"/>
<dbReference type="HAMAP" id="MF_00122">
    <property type="entry name" value="GatC"/>
    <property type="match status" value="1"/>
</dbReference>